<keyword evidence="4" id="KW-1185">Reference proteome</keyword>
<dbReference type="EMBL" id="CP027850">
    <property type="protein sequence ID" value="AVQ01036.1"/>
    <property type="molecule type" value="Genomic_DNA"/>
</dbReference>
<dbReference type="Proteomes" id="UP000240527">
    <property type="component" value="Chromosome"/>
</dbReference>
<sequence length="479" mass="50187">MNRPLIRLCLAAALMASTSAMAAPDVSRRIEAVTSGLRPAVSIKGSPAKRALADEMAALKVPGVSIAVIHNGKIDWARGFGITQKDGAPVTAETLFQAGSVSKPVAAVAALRLVQDGKLSLDGDVNATLKSWTLPPSAFTASKPVTLRALLSHTAGTTVHGFAGYAAGEAVPTLPQVLSGAAPANSKPVIVDQPVGEAYRYSGGGYSIAQQMMVDATGQSFPALVRERVFKPMGMAHSTEDQPLDAARLAQVAWPHDAQGVPIPGGPHTYPEMAAAGLWTTAEDLARFVIDLQHSAQGRADGVLSPEMAKTMLTPVKGGYGLGLNIGGAGAQKYFAHDGSNAGYKATLVGYPGGDGVVVMTNGDQGYQLGEEVVRAVAAEYGWPDYRPVEREVAKVAIADQARFAGTFTIKGPGDFEIRRDGDRLVAEIWKGVVDPLYPASASEFFILSQDLRLVFSDPDHGTVTLGSFSAPFERKAKP</sequence>
<evidence type="ECO:0000256" key="1">
    <source>
        <dbReference type="SAM" id="SignalP"/>
    </source>
</evidence>
<evidence type="ECO:0000259" key="2">
    <source>
        <dbReference type="Pfam" id="PF00144"/>
    </source>
</evidence>
<dbReference type="SUPFAM" id="SSF56601">
    <property type="entry name" value="beta-lactamase/transpeptidase-like"/>
    <property type="match status" value="1"/>
</dbReference>
<dbReference type="PANTHER" id="PTHR46825">
    <property type="entry name" value="D-ALANYL-D-ALANINE-CARBOXYPEPTIDASE/ENDOPEPTIDASE AMPH"/>
    <property type="match status" value="1"/>
</dbReference>
<dbReference type="InterPro" id="IPR050491">
    <property type="entry name" value="AmpC-like"/>
</dbReference>
<dbReference type="PANTHER" id="PTHR46825:SF12">
    <property type="entry name" value="PENICILLIN-BINDING PROTEIN 4"/>
    <property type="match status" value="1"/>
</dbReference>
<feature type="domain" description="Beta-lactamase-related" evidence="2">
    <location>
        <begin position="50"/>
        <end position="373"/>
    </location>
</feature>
<reference evidence="3 4" key="1">
    <citation type="journal article" date="2015" name="Biotechnol. Bioeng.">
        <title>Genome sequence and phenotypic characterization of Caulobacter segnis.</title>
        <authorList>
            <person name="Patel S."/>
            <person name="Fletcher B."/>
            <person name="Scott D.C."/>
            <person name="Ely B."/>
        </authorList>
    </citation>
    <scope>NUCLEOTIDE SEQUENCE [LARGE SCALE GENOMIC DNA]</scope>
    <source>
        <strain evidence="3 4">TK0059</strain>
    </source>
</reference>
<gene>
    <name evidence="3" type="ORF">B7G68_03635</name>
</gene>
<evidence type="ECO:0000313" key="4">
    <source>
        <dbReference type="Proteomes" id="UP000240527"/>
    </source>
</evidence>
<proteinExistence type="predicted"/>
<dbReference type="InterPro" id="IPR012338">
    <property type="entry name" value="Beta-lactam/transpept-like"/>
</dbReference>
<feature type="signal peptide" evidence="1">
    <location>
        <begin position="1"/>
        <end position="22"/>
    </location>
</feature>
<organism evidence="3 4">
    <name type="scientific">Caulobacter segnis</name>
    <dbReference type="NCBI Taxonomy" id="88688"/>
    <lineage>
        <taxon>Bacteria</taxon>
        <taxon>Pseudomonadati</taxon>
        <taxon>Pseudomonadota</taxon>
        <taxon>Alphaproteobacteria</taxon>
        <taxon>Caulobacterales</taxon>
        <taxon>Caulobacteraceae</taxon>
        <taxon>Caulobacter</taxon>
    </lineage>
</organism>
<accession>A0ABM6TD46</accession>
<keyword evidence="1" id="KW-0732">Signal</keyword>
<dbReference type="Pfam" id="PF00144">
    <property type="entry name" value="Beta-lactamase"/>
    <property type="match status" value="1"/>
</dbReference>
<dbReference type="InterPro" id="IPR001466">
    <property type="entry name" value="Beta-lactam-related"/>
</dbReference>
<name>A0ABM6TD46_9CAUL</name>
<keyword evidence="3" id="KW-0378">Hydrolase</keyword>
<protein>
    <submittedName>
        <fullName evidence="3">Serine hydrolase</fullName>
    </submittedName>
</protein>
<dbReference type="RefSeq" id="WP_013077891.1">
    <property type="nucleotide sequence ID" value="NZ_CP027850.1"/>
</dbReference>
<evidence type="ECO:0000313" key="3">
    <source>
        <dbReference type="EMBL" id="AVQ01036.1"/>
    </source>
</evidence>
<feature type="chain" id="PRO_5046018435" evidence="1">
    <location>
        <begin position="23"/>
        <end position="479"/>
    </location>
</feature>
<dbReference type="Gene3D" id="3.40.710.10">
    <property type="entry name" value="DD-peptidase/beta-lactamase superfamily"/>
    <property type="match status" value="1"/>
</dbReference>
<dbReference type="GO" id="GO:0016787">
    <property type="term" value="F:hydrolase activity"/>
    <property type="evidence" value="ECO:0007669"/>
    <property type="project" value="UniProtKB-KW"/>
</dbReference>